<keyword evidence="9" id="KW-1185">Reference proteome</keyword>
<sequence length="406" mass="43537">MKKAATSTLALGALALAVSAGLALGGSQAAAQEERVIKIVGFGAKSGVLRQFGLNSEAALRAAAKEINDAGGVKLGDGGRGRIEIGYYDDRCNVDEGISLVRRFAAADWLAGVGTTCSPVVEAVFGIQQKRAGDAEDSGVQFPVFTDVAMKIGLARQSDWAFRNIPDEIELYRQLFAWVKQHHPDARTVYGGVEENFVHSNQTWYSIMKARANQDGYDVKGEAKWLLDDTNFTAQVREMKAANADIVAISAHPFTACGVLKEMARQGVKPKVLLGLTSISSPETLDVCAQQAEGLIIPTSYAPVNPQARAAADATAQFKGYADLHSMSAWENLYAIKAAIESEGVLGKPDTVKADRDRIRAGLSKQTQMDGLLGISQRTPERESIKPFVFVQATGAEWAVVHAPVQ</sequence>
<organism evidence="7 9">
    <name type="scientific">Orrella dioscoreae</name>
    <dbReference type="NCBI Taxonomy" id="1851544"/>
    <lineage>
        <taxon>Bacteria</taxon>
        <taxon>Pseudomonadati</taxon>
        <taxon>Pseudomonadota</taxon>
        <taxon>Betaproteobacteria</taxon>
        <taxon>Burkholderiales</taxon>
        <taxon>Alcaligenaceae</taxon>
        <taxon>Orrella</taxon>
    </lineage>
</organism>
<feature type="domain" description="Leucine-binding protein" evidence="6">
    <location>
        <begin position="37"/>
        <end position="394"/>
    </location>
</feature>
<dbReference type="Proteomes" id="UP000078558">
    <property type="component" value="Chromosome I"/>
</dbReference>
<feature type="chain" id="PRO_5015062414" evidence="5">
    <location>
        <begin position="32"/>
        <end position="406"/>
    </location>
</feature>
<evidence type="ECO:0000256" key="2">
    <source>
        <dbReference type="ARBA" id="ARBA00022448"/>
    </source>
</evidence>
<dbReference type="InterPro" id="IPR051010">
    <property type="entry name" value="BCAA_transport"/>
</dbReference>
<reference evidence="8 9" key="2">
    <citation type="submission" date="2017-08" db="EMBL/GenBank/DDBJ databases">
        <authorList>
            <person name="de Groot N.N."/>
        </authorList>
    </citation>
    <scope>NUCLEOTIDE SEQUENCE [LARGE SCALE GENOMIC DNA]</scope>
    <source>
        <strain evidence="8">Orrdi1</strain>
    </source>
</reference>
<proteinExistence type="inferred from homology"/>
<dbReference type="RefSeq" id="WP_067749323.1">
    <property type="nucleotide sequence ID" value="NZ_LT907988.1"/>
</dbReference>
<name>A0A1C3JXD5_9BURK</name>
<dbReference type="AlphaFoldDB" id="A0A1C3JXD5"/>
<dbReference type="STRING" id="1851544.ODI_01189"/>
<dbReference type="InterPro" id="IPR028082">
    <property type="entry name" value="Peripla_BP_I"/>
</dbReference>
<evidence type="ECO:0000256" key="1">
    <source>
        <dbReference type="ARBA" id="ARBA00010062"/>
    </source>
</evidence>
<dbReference type="Gene3D" id="3.40.50.2300">
    <property type="match status" value="2"/>
</dbReference>
<comment type="similarity">
    <text evidence="1">Belongs to the leucine-binding protein family.</text>
</comment>
<feature type="signal peptide" evidence="5">
    <location>
        <begin position="1"/>
        <end position="31"/>
    </location>
</feature>
<dbReference type="EMBL" id="LT907988">
    <property type="protein sequence ID" value="SOE49698.1"/>
    <property type="molecule type" value="Genomic_DNA"/>
</dbReference>
<dbReference type="PRINTS" id="PR00337">
    <property type="entry name" value="LEUILEVALBP"/>
</dbReference>
<protein>
    <submittedName>
        <fullName evidence="7">Branched-chain amino acid ABC transporter, amino acid-binding protein (TC 3.A.1.4.1)</fullName>
    </submittedName>
</protein>
<dbReference type="InterPro" id="IPR028081">
    <property type="entry name" value="Leu-bd"/>
</dbReference>
<dbReference type="GO" id="GO:0006865">
    <property type="term" value="P:amino acid transport"/>
    <property type="evidence" value="ECO:0007669"/>
    <property type="project" value="UniProtKB-KW"/>
</dbReference>
<evidence type="ECO:0000256" key="4">
    <source>
        <dbReference type="ARBA" id="ARBA00022970"/>
    </source>
</evidence>
<evidence type="ECO:0000256" key="3">
    <source>
        <dbReference type="ARBA" id="ARBA00022729"/>
    </source>
</evidence>
<keyword evidence="2" id="KW-0813">Transport</keyword>
<gene>
    <name evidence="7" type="ORF">ODI_01189</name>
    <name evidence="8" type="ORF">ODI_R2255</name>
</gene>
<reference evidence="7 9" key="1">
    <citation type="submission" date="2016-06" db="EMBL/GenBank/DDBJ databases">
        <authorList>
            <person name="Kjaerup R.B."/>
            <person name="Dalgaard T.S."/>
            <person name="Juul-Madsen H.R."/>
        </authorList>
    </citation>
    <scope>NUCLEOTIDE SEQUENCE [LARGE SCALE GENOMIC DNA]</scope>
    <source>
        <strain evidence="7">Orrdi1</strain>
    </source>
</reference>
<dbReference type="PANTHER" id="PTHR30483">
    <property type="entry name" value="LEUCINE-SPECIFIC-BINDING PROTEIN"/>
    <property type="match status" value="1"/>
</dbReference>
<dbReference type="PANTHER" id="PTHR30483:SF6">
    <property type="entry name" value="PERIPLASMIC BINDING PROTEIN OF ABC TRANSPORTER FOR NATURAL AMINO ACIDS"/>
    <property type="match status" value="1"/>
</dbReference>
<evidence type="ECO:0000256" key="5">
    <source>
        <dbReference type="SAM" id="SignalP"/>
    </source>
</evidence>
<dbReference type="InterPro" id="IPR000709">
    <property type="entry name" value="Leu_Ile_Val-bd"/>
</dbReference>
<dbReference type="KEGG" id="odi:ODI_R2255"/>
<accession>A0A1C3JXD5</accession>
<evidence type="ECO:0000313" key="9">
    <source>
        <dbReference type="Proteomes" id="UP000078558"/>
    </source>
</evidence>
<dbReference type="EMBL" id="FLRC01000003">
    <property type="protein sequence ID" value="SBT23807.1"/>
    <property type="molecule type" value="Genomic_DNA"/>
</dbReference>
<evidence type="ECO:0000313" key="8">
    <source>
        <dbReference type="EMBL" id="SOE49698.1"/>
    </source>
</evidence>
<evidence type="ECO:0000259" key="6">
    <source>
        <dbReference type="Pfam" id="PF13458"/>
    </source>
</evidence>
<dbReference type="OrthoDB" id="8844197at2"/>
<keyword evidence="3 5" id="KW-0732">Signal</keyword>
<evidence type="ECO:0000313" key="7">
    <source>
        <dbReference type="EMBL" id="SBT23807.1"/>
    </source>
</evidence>
<keyword evidence="4" id="KW-0029">Amino-acid transport</keyword>
<dbReference type="Pfam" id="PF13458">
    <property type="entry name" value="Peripla_BP_6"/>
    <property type="match status" value="1"/>
</dbReference>
<dbReference type="SUPFAM" id="SSF53822">
    <property type="entry name" value="Periplasmic binding protein-like I"/>
    <property type="match status" value="1"/>
</dbReference>